<dbReference type="InterPro" id="IPR009057">
    <property type="entry name" value="Homeodomain-like_sf"/>
</dbReference>
<dbReference type="GO" id="GO:0043565">
    <property type="term" value="F:sequence-specific DNA binding"/>
    <property type="evidence" value="ECO:0007669"/>
    <property type="project" value="InterPro"/>
</dbReference>
<keyword evidence="1" id="KW-0805">Transcription regulation</keyword>
<keyword evidence="3" id="KW-0804">Transcription</keyword>
<dbReference type="PANTHER" id="PTHR11019:SF159">
    <property type="entry name" value="TRANSCRIPTIONAL REGULATOR-RELATED"/>
    <property type="match status" value="1"/>
</dbReference>
<protein>
    <submittedName>
        <fullName evidence="5">AraC family transcriptional regulator</fullName>
    </submittedName>
</protein>
<accession>A0A0E3UMX0</accession>
<keyword evidence="6" id="KW-1185">Reference proteome</keyword>
<dbReference type="PATRIC" id="fig|314722.6.peg.1349"/>
<reference evidence="5 6" key="1">
    <citation type="journal article" date="2015" name="Genome Announc.">
        <title>Complete Genome Sequence of Pseudoxanthomonas suwonensis Strain J1, a Cellulose-Degrading Bacterium Isolated from Leaf- and Wood-Enriched Soil.</title>
        <authorList>
            <person name="Hou L."/>
            <person name="Jiang J."/>
            <person name="Xu Z."/>
            <person name="Zhou Y."/>
            <person name="Leung F.C."/>
        </authorList>
    </citation>
    <scope>NUCLEOTIDE SEQUENCE [LARGE SCALE GENOMIC DNA]</scope>
    <source>
        <strain evidence="5 6">J1</strain>
    </source>
</reference>
<dbReference type="PROSITE" id="PS00041">
    <property type="entry name" value="HTH_ARAC_FAMILY_1"/>
    <property type="match status" value="1"/>
</dbReference>
<dbReference type="InterPro" id="IPR018062">
    <property type="entry name" value="HTH_AraC-typ_CS"/>
</dbReference>
<dbReference type="SUPFAM" id="SSF51182">
    <property type="entry name" value="RmlC-like cupins"/>
    <property type="match status" value="1"/>
</dbReference>
<organism evidence="5 6">
    <name type="scientific">Pseudoxanthomonas suwonensis</name>
    <dbReference type="NCBI Taxonomy" id="314722"/>
    <lineage>
        <taxon>Bacteria</taxon>
        <taxon>Pseudomonadati</taxon>
        <taxon>Pseudomonadota</taxon>
        <taxon>Gammaproteobacteria</taxon>
        <taxon>Lysobacterales</taxon>
        <taxon>Lysobacteraceae</taxon>
        <taxon>Pseudoxanthomonas</taxon>
    </lineage>
</organism>
<dbReference type="Pfam" id="PF12833">
    <property type="entry name" value="HTH_18"/>
    <property type="match status" value="1"/>
</dbReference>
<evidence type="ECO:0000256" key="1">
    <source>
        <dbReference type="ARBA" id="ARBA00023015"/>
    </source>
</evidence>
<evidence type="ECO:0000313" key="5">
    <source>
        <dbReference type="EMBL" id="AKC86440.1"/>
    </source>
</evidence>
<dbReference type="PRINTS" id="PR00032">
    <property type="entry name" value="HTHARAC"/>
</dbReference>
<sequence>MDALDEILKSVQISGTFFVSGRFTAPWCYQSPCASVAAPFLEPKAENVIIFHLITEGECVVEMAGQEPFVAKEGEVVIFPKGDAHRMASAAGICPAKSSNLSRLLAHKPCRLSYGGGGPRTRLVCGYLACDAGLARLLLSGLPPAVRLDMRTTPAGTWLESSISYALSEARSPRAGGSSVMSRLAEVLFIEILRQYACTGAGRIGWLAGLSDRTVGKALNALHGNPSRDWTLEELARSIGSSRTVLADRFQKIMGISPMLYLTQWRMLIAANMLRRTTASLTNIAEEVGYQNDTSFSRAFRREYGVPPAAWRRSLSDRHKSAA</sequence>
<dbReference type="PANTHER" id="PTHR11019">
    <property type="entry name" value="HTH-TYPE TRANSCRIPTIONAL REGULATOR NIMR"/>
    <property type="match status" value="1"/>
</dbReference>
<feature type="domain" description="HTH araC/xylS-type" evidence="4">
    <location>
        <begin position="216"/>
        <end position="314"/>
    </location>
</feature>
<dbReference type="AlphaFoldDB" id="A0A0E3UMX0"/>
<dbReference type="InterPro" id="IPR032783">
    <property type="entry name" value="AraC_lig"/>
</dbReference>
<evidence type="ECO:0000259" key="4">
    <source>
        <dbReference type="PROSITE" id="PS01124"/>
    </source>
</evidence>
<dbReference type="OrthoDB" id="9783876at2"/>
<name>A0A0E3UMX0_9GAMM</name>
<dbReference type="RefSeq" id="WP_052631281.1">
    <property type="nucleotide sequence ID" value="NZ_CP011144.1"/>
</dbReference>
<gene>
    <name evidence="5" type="ORF">WQ53_06330</name>
</gene>
<dbReference type="InterPro" id="IPR020449">
    <property type="entry name" value="Tscrpt_reg_AraC-type_HTH"/>
</dbReference>
<dbReference type="EMBL" id="CP011144">
    <property type="protein sequence ID" value="AKC86440.1"/>
    <property type="molecule type" value="Genomic_DNA"/>
</dbReference>
<evidence type="ECO:0000256" key="2">
    <source>
        <dbReference type="ARBA" id="ARBA00023125"/>
    </source>
</evidence>
<dbReference type="KEGG" id="psuw:WQ53_06330"/>
<keyword evidence="2" id="KW-0238">DNA-binding</keyword>
<dbReference type="Gene3D" id="1.10.10.60">
    <property type="entry name" value="Homeodomain-like"/>
    <property type="match status" value="2"/>
</dbReference>
<dbReference type="InterPro" id="IPR018060">
    <property type="entry name" value="HTH_AraC"/>
</dbReference>
<dbReference type="InterPro" id="IPR011051">
    <property type="entry name" value="RmlC_Cupin_sf"/>
</dbReference>
<dbReference type="InterPro" id="IPR014710">
    <property type="entry name" value="RmlC-like_jellyroll"/>
</dbReference>
<dbReference type="PROSITE" id="PS01124">
    <property type="entry name" value="HTH_ARAC_FAMILY_2"/>
    <property type="match status" value="1"/>
</dbReference>
<dbReference type="Proteomes" id="UP000033067">
    <property type="component" value="Chromosome"/>
</dbReference>
<dbReference type="Gene3D" id="2.60.120.10">
    <property type="entry name" value="Jelly Rolls"/>
    <property type="match status" value="1"/>
</dbReference>
<dbReference type="SMART" id="SM00342">
    <property type="entry name" value="HTH_ARAC"/>
    <property type="match status" value="1"/>
</dbReference>
<proteinExistence type="predicted"/>
<dbReference type="Pfam" id="PF12852">
    <property type="entry name" value="Cupin_6"/>
    <property type="match status" value="1"/>
</dbReference>
<evidence type="ECO:0000313" key="6">
    <source>
        <dbReference type="Proteomes" id="UP000033067"/>
    </source>
</evidence>
<evidence type="ECO:0000256" key="3">
    <source>
        <dbReference type="ARBA" id="ARBA00023163"/>
    </source>
</evidence>
<dbReference type="GO" id="GO:0003700">
    <property type="term" value="F:DNA-binding transcription factor activity"/>
    <property type="evidence" value="ECO:0007669"/>
    <property type="project" value="InterPro"/>
</dbReference>
<dbReference type="SUPFAM" id="SSF46689">
    <property type="entry name" value="Homeodomain-like"/>
    <property type="match status" value="2"/>
</dbReference>